<dbReference type="NCBIfam" id="NF008954">
    <property type="entry name" value="PRK12296.1"/>
    <property type="match status" value="1"/>
</dbReference>
<feature type="binding site" evidence="9">
    <location>
        <begin position="166"/>
        <end position="173"/>
    </location>
    <ligand>
        <name>GTP</name>
        <dbReference type="ChEBI" id="CHEBI:37565"/>
    </ligand>
</feature>
<dbReference type="InterPro" id="IPR015349">
    <property type="entry name" value="OCT_dom"/>
</dbReference>
<evidence type="ECO:0000256" key="6">
    <source>
        <dbReference type="ARBA" id="ARBA00022801"/>
    </source>
</evidence>
<dbReference type="GO" id="GO:0005737">
    <property type="term" value="C:cytoplasm"/>
    <property type="evidence" value="ECO:0007669"/>
    <property type="project" value="UniProtKB-SubCell"/>
</dbReference>
<dbReference type="PANTHER" id="PTHR11702">
    <property type="entry name" value="DEVELOPMENTALLY REGULATED GTP-BINDING PROTEIN-RELATED"/>
    <property type="match status" value="1"/>
</dbReference>
<feature type="binding site" evidence="9">
    <location>
        <begin position="308"/>
        <end position="310"/>
    </location>
    <ligand>
        <name>GTP</name>
        <dbReference type="ChEBI" id="CHEBI:37565"/>
    </ligand>
</feature>
<evidence type="ECO:0000313" key="14">
    <source>
        <dbReference type="EMBL" id="ACU53721.1"/>
    </source>
</evidence>
<dbReference type="HOGENOM" id="CLU_011747_2_1_11"/>
<feature type="domain" description="OBG-type G" evidence="11">
    <location>
        <begin position="160"/>
        <end position="327"/>
    </location>
</feature>
<dbReference type="InterPro" id="IPR036726">
    <property type="entry name" value="GTP1_OBG_dom_sf"/>
</dbReference>
<feature type="binding site" evidence="9">
    <location>
        <begin position="191"/>
        <end position="195"/>
    </location>
    <ligand>
        <name>GTP</name>
        <dbReference type="ChEBI" id="CHEBI:37565"/>
    </ligand>
</feature>
<dbReference type="InterPro" id="IPR045086">
    <property type="entry name" value="OBG_GTPase"/>
</dbReference>
<dbReference type="InterPro" id="IPR006169">
    <property type="entry name" value="GTP1_OBG_dom"/>
</dbReference>
<dbReference type="PROSITE" id="PS51883">
    <property type="entry name" value="OBG"/>
    <property type="match status" value="1"/>
</dbReference>
<dbReference type="GO" id="GO:0042254">
    <property type="term" value="P:ribosome biogenesis"/>
    <property type="evidence" value="ECO:0007669"/>
    <property type="project" value="UniProtKB-UniRule"/>
</dbReference>
<feature type="compositionally biased region" description="Basic and acidic residues" evidence="10">
    <location>
        <begin position="63"/>
        <end position="73"/>
    </location>
</feature>
<dbReference type="PROSITE" id="PS51881">
    <property type="entry name" value="OCT"/>
    <property type="match status" value="1"/>
</dbReference>
<dbReference type="Gene3D" id="3.30.300.350">
    <property type="entry name" value="GTP-binding protein OBG, C-terminal domain"/>
    <property type="match status" value="1"/>
</dbReference>
<evidence type="ECO:0000256" key="4">
    <source>
        <dbReference type="ARBA" id="ARBA00022723"/>
    </source>
</evidence>
<dbReference type="Gene3D" id="2.70.210.12">
    <property type="entry name" value="GTP1/OBG domain"/>
    <property type="match status" value="1"/>
</dbReference>
<evidence type="ECO:0000256" key="3">
    <source>
        <dbReference type="ARBA" id="ARBA00022490"/>
    </source>
</evidence>
<sequence length="422" mass="45026">MSSFVDRAQLHARAGDGGAGAVSFRREAHVDRGGPDGGDGGDGGSVFVQGDEGVASLIAFRDQPFRRAEDGQHGRGQRRHGRRGRDLVVRLPLGTVVRDGEGNVLAEILDTTTRVEIARGGRGGQGNARFLSNRRRAPAFAEQGEHGDDRWVNLELKLVADVALVGPPNAGKSSLVGVLTNARPKIGDYPFTTLEPTLGVVRRGPEREFVIADVPGLIEGASEGRGLGHAFLRHVERARVCAVVVDAASAAPERDAATTLHELHAYAPWLRERPTVVVLQKADLVDDRAMVAERVGDAVGLPVAGVVSAHQREGLGPLLDVFERLVAEARARAAAGPAVTVLRPRARVEAEARRVAPGVFELLGRDAIRAVRLSDLSDEGALRVVHERLGALGLLRALRRLGARDGDVVRVGDLELTYEDEA</sequence>
<dbReference type="eggNOG" id="COG0536">
    <property type="taxonomic scope" value="Bacteria"/>
</dbReference>
<dbReference type="InterPro" id="IPR006073">
    <property type="entry name" value="GTP-bd"/>
</dbReference>
<keyword evidence="3 9" id="KW-0963">Cytoplasm</keyword>
<evidence type="ECO:0000259" key="11">
    <source>
        <dbReference type="PROSITE" id="PS51710"/>
    </source>
</evidence>
<comment type="cofactor">
    <cofactor evidence="1 9">
        <name>Mg(2+)</name>
        <dbReference type="ChEBI" id="CHEBI:18420"/>
    </cofactor>
</comment>
<dbReference type="GO" id="GO:0003924">
    <property type="term" value="F:GTPase activity"/>
    <property type="evidence" value="ECO:0007669"/>
    <property type="project" value="UniProtKB-UniRule"/>
</dbReference>
<protein>
    <recommendedName>
        <fullName evidence="9">GTPase Obg</fullName>
        <ecNumber evidence="9">3.6.5.-</ecNumber>
    </recommendedName>
    <alternativeName>
        <fullName evidence="9">GTP-binding protein Obg</fullName>
    </alternativeName>
</protein>
<name>C7LYB3_ACIFD</name>
<gene>
    <name evidence="9" type="primary">obg</name>
    <name evidence="14" type="ordered locus">Afer_0773</name>
</gene>
<evidence type="ECO:0000259" key="13">
    <source>
        <dbReference type="PROSITE" id="PS51883"/>
    </source>
</evidence>
<keyword evidence="5 9" id="KW-0547">Nucleotide-binding</keyword>
<comment type="caution">
    <text evidence="9">Lacks conserved residue(s) required for the propagation of feature annotation.</text>
</comment>
<evidence type="ECO:0000256" key="2">
    <source>
        <dbReference type="ARBA" id="ARBA00007699"/>
    </source>
</evidence>
<dbReference type="Gene3D" id="3.40.50.300">
    <property type="entry name" value="P-loop containing nucleotide triphosphate hydrolases"/>
    <property type="match status" value="1"/>
</dbReference>
<feature type="binding site" evidence="9">
    <location>
        <position position="193"/>
    </location>
    <ligand>
        <name>Mg(2+)</name>
        <dbReference type="ChEBI" id="CHEBI:18420"/>
    </ligand>
</feature>
<keyword evidence="4 9" id="KW-0479">Metal-binding</keyword>
<dbReference type="NCBIfam" id="TIGR02729">
    <property type="entry name" value="Obg_CgtA"/>
    <property type="match status" value="1"/>
</dbReference>
<dbReference type="OrthoDB" id="9807318at2"/>
<dbReference type="EMBL" id="CP001631">
    <property type="protein sequence ID" value="ACU53721.1"/>
    <property type="molecule type" value="Genomic_DNA"/>
</dbReference>
<dbReference type="FunFam" id="2.70.210.12:FF:000001">
    <property type="entry name" value="GTPase Obg"/>
    <property type="match status" value="1"/>
</dbReference>
<dbReference type="GO" id="GO:0000287">
    <property type="term" value="F:magnesium ion binding"/>
    <property type="evidence" value="ECO:0007669"/>
    <property type="project" value="InterPro"/>
</dbReference>
<dbReference type="Pfam" id="PF01926">
    <property type="entry name" value="MMR_HSR1"/>
    <property type="match status" value="1"/>
</dbReference>
<dbReference type="GO" id="GO:0005525">
    <property type="term" value="F:GTP binding"/>
    <property type="evidence" value="ECO:0007669"/>
    <property type="project" value="UniProtKB-UniRule"/>
</dbReference>
<dbReference type="PROSITE" id="PS51710">
    <property type="entry name" value="G_OBG"/>
    <property type="match status" value="1"/>
</dbReference>
<dbReference type="Pfam" id="PF01018">
    <property type="entry name" value="GTP1_OBG"/>
    <property type="match status" value="1"/>
</dbReference>
<evidence type="ECO:0000256" key="10">
    <source>
        <dbReference type="SAM" id="MobiDB-lite"/>
    </source>
</evidence>
<dbReference type="InterPro" id="IPR027417">
    <property type="entry name" value="P-loop_NTPase"/>
</dbReference>
<feature type="domain" description="Obg" evidence="13">
    <location>
        <begin position="2"/>
        <end position="159"/>
    </location>
</feature>
<proteinExistence type="inferred from homology"/>
<keyword evidence="8 9" id="KW-0342">GTP-binding</keyword>
<evidence type="ECO:0000256" key="8">
    <source>
        <dbReference type="ARBA" id="ARBA00023134"/>
    </source>
</evidence>
<dbReference type="InterPro" id="IPR014100">
    <property type="entry name" value="GTP-bd_Obg/CgtA"/>
</dbReference>
<comment type="subunit">
    <text evidence="9">Monomer.</text>
</comment>
<dbReference type="InterPro" id="IPR031167">
    <property type="entry name" value="G_OBG"/>
</dbReference>
<dbReference type="NCBIfam" id="NF008955">
    <property type="entry name" value="PRK12297.1"/>
    <property type="match status" value="1"/>
</dbReference>
<evidence type="ECO:0000259" key="12">
    <source>
        <dbReference type="PROSITE" id="PS51881"/>
    </source>
</evidence>
<dbReference type="CDD" id="cd01898">
    <property type="entry name" value="Obg"/>
    <property type="match status" value="1"/>
</dbReference>
<evidence type="ECO:0000256" key="5">
    <source>
        <dbReference type="ARBA" id="ARBA00022741"/>
    </source>
</evidence>
<dbReference type="SUPFAM" id="SSF82051">
    <property type="entry name" value="Obg GTP-binding protein N-terminal domain"/>
    <property type="match status" value="1"/>
</dbReference>
<evidence type="ECO:0000313" key="15">
    <source>
        <dbReference type="Proteomes" id="UP000000771"/>
    </source>
</evidence>
<feature type="region of interest" description="Disordered" evidence="10">
    <location>
        <begin position="61"/>
        <end position="83"/>
    </location>
</feature>
<dbReference type="STRING" id="525909.Afer_0773"/>
<feature type="domain" description="OCT" evidence="12">
    <location>
        <begin position="340"/>
        <end position="420"/>
    </location>
</feature>
<comment type="function">
    <text evidence="9">An essential GTPase which binds GTP, GDP and possibly (p)ppGpp with moderate affinity, with high nucleotide exchange rates and a fairly low GTP hydrolysis rate. Plays a role in control of the cell cycle, stress response, ribosome biogenesis and in those bacteria that undergo differentiation, in morphogenesis control.</text>
</comment>
<dbReference type="PROSITE" id="PS00905">
    <property type="entry name" value="GTP1_OBG"/>
    <property type="match status" value="1"/>
</dbReference>
<dbReference type="RefSeq" id="WP_015798210.1">
    <property type="nucleotide sequence ID" value="NC_013124.1"/>
</dbReference>
<dbReference type="Proteomes" id="UP000000771">
    <property type="component" value="Chromosome"/>
</dbReference>
<feature type="binding site" evidence="9">
    <location>
        <begin position="213"/>
        <end position="216"/>
    </location>
    <ligand>
        <name>GTP</name>
        <dbReference type="ChEBI" id="CHEBI:37565"/>
    </ligand>
</feature>
<dbReference type="SUPFAM" id="SSF52540">
    <property type="entry name" value="P-loop containing nucleoside triphosphate hydrolases"/>
    <property type="match status" value="1"/>
</dbReference>
<dbReference type="PRINTS" id="PR00326">
    <property type="entry name" value="GTP1OBG"/>
</dbReference>
<keyword evidence="7 9" id="KW-0460">Magnesium</keyword>
<keyword evidence="15" id="KW-1185">Reference proteome</keyword>
<comment type="subcellular location">
    <subcellularLocation>
        <location evidence="9">Cytoplasm</location>
    </subcellularLocation>
</comment>
<organism evidence="14 15">
    <name type="scientific">Acidimicrobium ferrooxidans (strain DSM 10331 / JCM 15462 / NBRC 103882 / ICP)</name>
    <dbReference type="NCBI Taxonomy" id="525909"/>
    <lineage>
        <taxon>Bacteria</taxon>
        <taxon>Bacillati</taxon>
        <taxon>Actinomycetota</taxon>
        <taxon>Acidimicrobiia</taxon>
        <taxon>Acidimicrobiales</taxon>
        <taxon>Acidimicrobiaceae</taxon>
        <taxon>Acidimicrobium</taxon>
    </lineage>
</organism>
<comment type="similarity">
    <text evidence="2 9">Belongs to the TRAFAC class OBG-HflX-like GTPase superfamily. OBG GTPase family.</text>
</comment>
<keyword evidence="6 9" id="KW-0378">Hydrolase</keyword>
<dbReference type="InterPro" id="IPR036346">
    <property type="entry name" value="GTP-bd_prot_GTP1/OBG_C_sf"/>
</dbReference>
<evidence type="ECO:0000256" key="7">
    <source>
        <dbReference type="ARBA" id="ARBA00022842"/>
    </source>
</evidence>
<dbReference type="HAMAP" id="MF_01454">
    <property type="entry name" value="GTPase_Obg"/>
    <property type="match status" value="1"/>
</dbReference>
<evidence type="ECO:0000256" key="9">
    <source>
        <dbReference type="HAMAP-Rule" id="MF_01454"/>
    </source>
</evidence>
<dbReference type="KEGG" id="afo:Afer_0773"/>
<reference evidence="14 15" key="1">
    <citation type="journal article" date="2009" name="Stand. Genomic Sci.">
        <title>Complete genome sequence of Acidimicrobium ferrooxidans type strain (ICP).</title>
        <authorList>
            <person name="Clum A."/>
            <person name="Nolan M."/>
            <person name="Lang E."/>
            <person name="Glavina Del Rio T."/>
            <person name="Tice H."/>
            <person name="Copeland A."/>
            <person name="Cheng J.F."/>
            <person name="Lucas S."/>
            <person name="Chen F."/>
            <person name="Bruce D."/>
            <person name="Goodwin L."/>
            <person name="Pitluck S."/>
            <person name="Ivanova N."/>
            <person name="Mavrommatis K."/>
            <person name="Mikhailova N."/>
            <person name="Pati A."/>
            <person name="Chen A."/>
            <person name="Palaniappan K."/>
            <person name="Goker M."/>
            <person name="Spring S."/>
            <person name="Land M."/>
            <person name="Hauser L."/>
            <person name="Chang Y.J."/>
            <person name="Jeffries C.C."/>
            <person name="Chain P."/>
            <person name="Bristow J."/>
            <person name="Eisen J.A."/>
            <person name="Markowitz V."/>
            <person name="Hugenholtz P."/>
            <person name="Kyrpides N.C."/>
            <person name="Klenk H.P."/>
            <person name="Lapidus A."/>
        </authorList>
    </citation>
    <scope>NUCLEOTIDE SEQUENCE [LARGE SCALE GENOMIC DNA]</scope>
    <source>
        <strain evidence="15">DSM 10331 / JCM 15462 / NBRC 103882 / ICP</strain>
    </source>
</reference>
<dbReference type="NCBIfam" id="NF008956">
    <property type="entry name" value="PRK12299.1"/>
    <property type="match status" value="1"/>
</dbReference>
<accession>C7LYB3</accession>
<dbReference type="AlphaFoldDB" id="C7LYB3"/>
<dbReference type="SUPFAM" id="SSF102741">
    <property type="entry name" value="Obg GTP-binding protein C-terminal domain"/>
    <property type="match status" value="1"/>
</dbReference>
<feature type="binding site" evidence="9">
    <location>
        <position position="173"/>
    </location>
    <ligand>
        <name>Mg(2+)</name>
        <dbReference type="ChEBI" id="CHEBI:18420"/>
    </ligand>
</feature>
<evidence type="ECO:0000256" key="1">
    <source>
        <dbReference type="ARBA" id="ARBA00001946"/>
    </source>
</evidence>
<dbReference type="EC" id="3.6.5.-" evidence="9"/>
<dbReference type="PANTHER" id="PTHR11702:SF31">
    <property type="entry name" value="MITOCHONDRIAL RIBOSOME-ASSOCIATED GTPASE 2"/>
    <property type="match status" value="1"/>
</dbReference>
<dbReference type="InterPro" id="IPR006074">
    <property type="entry name" value="GTP1-OBG_CS"/>
</dbReference>
<dbReference type="Pfam" id="PF09269">
    <property type="entry name" value="DUF1967"/>
    <property type="match status" value="1"/>
</dbReference>